<accession>W9Y1H4</accession>
<dbReference type="GeneID" id="19167746"/>
<dbReference type="Pfam" id="PF05368">
    <property type="entry name" value="NmrA"/>
    <property type="match status" value="1"/>
</dbReference>
<dbReference type="Gene3D" id="3.90.25.10">
    <property type="entry name" value="UDP-galactose 4-epimerase, domain 1"/>
    <property type="match status" value="1"/>
</dbReference>
<reference evidence="4 5" key="1">
    <citation type="submission" date="2013-03" db="EMBL/GenBank/DDBJ databases">
        <title>The Genome Sequence of Capronia epimyces CBS 606.96.</title>
        <authorList>
            <consortium name="The Broad Institute Genomics Platform"/>
            <person name="Cuomo C."/>
            <person name="de Hoog S."/>
            <person name="Gorbushina A."/>
            <person name="Walker B."/>
            <person name="Young S.K."/>
            <person name="Zeng Q."/>
            <person name="Gargeya S."/>
            <person name="Fitzgerald M."/>
            <person name="Haas B."/>
            <person name="Abouelleil A."/>
            <person name="Allen A.W."/>
            <person name="Alvarado L."/>
            <person name="Arachchi H.M."/>
            <person name="Berlin A.M."/>
            <person name="Chapman S.B."/>
            <person name="Gainer-Dewar J."/>
            <person name="Goldberg J."/>
            <person name="Griggs A."/>
            <person name="Gujja S."/>
            <person name="Hansen M."/>
            <person name="Howarth C."/>
            <person name="Imamovic A."/>
            <person name="Ireland A."/>
            <person name="Larimer J."/>
            <person name="McCowan C."/>
            <person name="Murphy C."/>
            <person name="Pearson M."/>
            <person name="Poon T.W."/>
            <person name="Priest M."/>
            <person name="Roberts A."/>
            <person name="Saif S."/>
            <person name="Shea T."/>
            <person name="Sisk P."/>
            <person name="Sykes S."/>
            <person name="Wortman J."/>
            <person name="Nusbaum C."/>
            <person name="Birren B."/>
        </authorList>
    </citation>
    <scope>NUCLEOTIDE SEQUENCE [LARGE SCALE GENOMIC DNA]</scope>
    <source>
        <strain evidence="4 5">CBS 606.96</strain>
    </source>
</reference>
<gene>
    <name evidence="4" type="ORF">A1O3_03620</name>
</gene>
<evidence type="ECO:0000256" key="1">
    <source>
        <dbReference type="ARBA" id="ARBA00022857"/>
    </source>
</evidence>
<protein>
    <recommendedName>
        <fullName evidence="3">NmrA-like domain-containing protein</fullName>
    </recommendedName>
</protein>
<organism evidence="4 5">
    <name type="scientific">Capronia epimyces CBS 606.96</name>
    <dbReference type="NCBI Taxonomy" id="1182542"/>
    <lineage>
        <taxon>Eukaryota</taxon>
        <taxon>Fungi</taxon>
        <taxon>Dikarya</taxon>
        <taxon>Ascomycota</taxon>
        <taxon>Pezizomycotina</taxon>
        <taxon>Eurotiomycetes</taxon>
        <taxon>Chaetothyriomycetidae</taxon>
        <taxon>Chaetothyriales</taxon>
        <taxon>Herpotrichiellaceae</taxon>
        <taxon>Capronia</taxon>
    </lineage>
</organism>
<dbReference type="CDD" id="cd05259">
    <property type="entry name" value="PCBER_SDR_a"/>
    <property type="match status" value="1"/>
</dbReference>
<evidence type="ECO:0000313" key="5">
    <source>
        <dbReference type="Proteomes" id="UP000019478"/>
    </source>
</evidence>
<dbReference type="GO" id="GO:0016491">
    <property type="term" value="F:oxidoreductase activity"/>
    <property type="evidence" value="ECO:0007669"/>
    <property type="project" value="UniProtKB-KW"/>
</dbReference>
<evidence type="ECO:0000259" key="3">
    <source>
        <dbReference type="Pfam" id="PF05368"/>
    </source>
</evidence>
<dbReference type="STRING" id="1182542.W9Y1H4"/>
<dbReference type="OrthoDB" id="9974981at2759"/>
<dbReference type="PANTHER" id="PTHR47706:SF7">
    <property type="entry name" value="CIPA-LIKE, PUTATIVE (AFU_ORTHOLOGUE AFUA_1G01630)-RELATED"/>
    <property type="match status" value="1"/>
</dbReference>
<dbReference type="AlphaFoldDB" id="W9Y1H4"/>
<dbReference type="Proteomes" id="UP000019478">
    <property type="component" value="Unassembled WGS sequence"/>
</dbReference>
<dbReference type="RefSeq" id="XP_007731946.1">
    <property type="nucleotide sequence ID" value="XM_007733756.1"/>
</dbReference>
<comment type="caution">
    <text evidence="4">The sequence shown here is derived from an EMBL/GenBank/DDBJ whole genome shotgun (WGS) entry which is preliminary data.</text>
</comment>
<dbReference type="eggNOG" id="ENOG502QTQ8">
    <property type="taxonomic scope" value="Eukaryota"/>
</dbReference>
<dbReference type="InterPro" id="IPR036291">
    <property type="entry name" value="NAD(P)-bd_dom_sf"/>
</dbReference>
<evidence type="ECO:0000313" key="4">
    <source>
        <dbReference type="EMBL" id="EXJ86667.1"/>
    </source>
</evidence>
<dbReference type="PANTHER" id="PTHR47706">
    <property type="entry name" value="NMRA-LIKE FAMILY PROTEIN"/>
    <property type="match status" value="1"/>
</dbReference>
<dbReference type="SUPFAM" id="SSF51735">
    <property type="entry name" value="NAD(P)-binding Rossmann-fold domains"/>
    <property type="match status" value="1"/>
</dbReference>
<name>W9Y1H4_9EURO</name>
<dbReference type="EMBL" id="AMGY01000003">
    <property type="protein sequence ID" value="EXJ86667.1"/>
    <property type="molecule type" value="Genomic_DNA"/>
</dbReference>
<keyword evidence="2" id="KW-0560">Oxidoreductase</keyword>
<keyword evidence="5" id="KW-1185">Reference proteome</keyword>
<dbReference type="HOGENOM" id="CLU_044876_1_1_1"/>
<dbReference type="InterPro" id="IPR045312">
    <property type="entry name" value="PCBER-like"/>
</dbReference>
<feature type="domain" description="NmrA-like" evidence="3">
    <location>
        <begin position="21"/>
        <end position="159"/>
    </location>
</feature>
<dbReference type="InterPro" id="IPR051609">
    <property type="entry name" value="NmrA/Isoflavone_reductase-like"/>
</dbReference>
<keyword evidence="1" id="KW-0521">NADP</keyword>
<dbReference type="Gene3D" id="3.40.50.720">
    <property type="entry name" value="NAD(P)-binding Rossmann-like Domain"/>
    <property type="match status" value="1"/>
</dbReference>
<sequence>MAQQSQDAKDQGQGFKNHVENIAIVGATGRIGAFITQELLKTKKHKVTALTRADSSSSNKLATVAGLTIQPVNYDEPESLVSALRGQEVLIITMAVTAPPDQEAKLIRAAAEAGVAWVMPNEWGLDPWNEALAQESYLGDARKKARDLIVSLGKSAYISLVCGMWYEFSLSGGPERYGFDLPNRTVTFFDDGNTKVNTSTWEQCGRAMARLLSLKVVADDTNDNNSTTTNTTTTTTTPTLSQFKNGFVYISSFLLSQRDMFQSVLRATATSEADWSVKYQDVKTRYNEGLVEMQKGTVAGFVQVLYSRYFYPDGSGCHEARHGLHNDLLGLPKEDLDHRTKLAIVMAEEGESAGRV</sequence>
<proteinExistence type="predicted"/>
<dbReference type="InterPro" id="IPR008030">
    <property type="entry name" value="NmrA-like"/>
</dbReference>
<evidence type="ECO:0000256" key="2">
    <source>
        <dbReference type="ARBA" id="ARBA00023002"/>
    </source>
</evidence>